<evidence type="ECO:0000313" key="2">
    <source>
        <dbReference type="EMBL" id="WDE01273.1"/>
    </source>
</evidence>
<dbReference type="Proteomes" id="UP000032568">
    <property type="component" value="Chromosome"/>
</dbReference>
<dbReference type="InterPro" id="IPR051916">
    <property type="entry name" value="GPI-anchor_lipid_remodeler"/>
</dbReference>
<dbReference type="GO" id="GO:0004519">
    <property type="term" value="F:endonuclease activity"/>
    <property type="evidence" value="ECO:0007669"/>
    <property type="project" value="UniProtKB-KW"/>
</dbReference>
<dbReference type="PANTHER" id="PTHR14859">
    <property type="entry name" value="CALCOFLUOR WHITE HYPERSENSITIVE PROTEIN PRECURSOR"/>
    <property type="match status" value="1"/>
</dbReference>
<protein>
    <submittedName>
        <fullName evidence="2">Endonuclease/exonuclease/phosphatase family protein</fullName>
    </submittedName>
</protein>
<dbReference type="AlphaFoldDB" id="A0AAF0C591"/>
<keyword evidence="2" id="KW-0255">Endonuclease</keyword>
<dbReference type="InterPro" id="IPR036691">
    <property type="entry name" value="Endo/exonu/phosph_ase_sf"/>
</dbReference>
<feature type="domain" description="Endonuclease/exonuclease/phosphatase" evidence="1">
    <location>
        <begin position="68"/>
        <end position="368"/>
    </location>
</feature>
<keyword evidence="3" id="KW-1185">Reference proteome</keyword>
<dbReference type="SUPFAM" id="SSF56219">
    <property type="entry name" value="DNase I-like"/>
    <property type="match status" value="1"/>
</dbReference>
<dbReference type="EMBL" id="CP059735">
    <property type="protein sequence ID" value="WDE01273.1"/>
    <property type="molecule type" value="Genomic_DNA"/>
</dbReference>
<dbReference type="KEGG" id="tact:SG35_011865"/>
<dbReference type="Gene3D" id="3.60.10.10">
    <property type="entry name" value="Endonuclease/exonuclease/phosphatase"/>
    <property type="match status" value="1"/>
</dbReference>
<gene>
    <name evidence="2" type="ORF">SG35_011865</name>
</gene>
<evidence type="ECO:0000313" key="3">
    <source>
        <dbReference type="Proteomes" id="UP000032568"/>
    </source>
</evidence>
<dbReference type="GO" id="GO:0006506">
    <property type="term" value="P:GPI anchor biosynthetic process"/>
    <property type="evidence" value="ECO:0007669"/>
    <property type="project" value="TreeGrafter"/>
</dbReference>
<accession>A0AAF0C591</accession>
<keyword evidence="2" id="KW-0378">Hydrolase</keyword>
<sequence length="379" mass="42972">MLTSYFRGTVFREWEFNHQGNHLSEKKPQPQKPADTLVPQSQIKIASFNLFNYLEPPNAFYEFQRIYSAQQWRKKQQWIVDYLKAHQPDVIGFQEVFSPDALKVLLAGQGYPYFHVVDQPQVADDFIYSHPVVAIASRYPVAEAASVVPDAELAKTMGLKAGFAFSRKVLRATVDLPHMGLCDCYVVHFKSKRPLFEYEPAKALSAEKNTLEQLKAQVAGGWGAAIQRGSEAALLFVEMISRRELSGLPMILMGDFNNSLAQEELVFLITKTLRADTVEGGEVYLEKYCLQDAWDMFQALAKSRGKAEPIRQSSHYYGAKGSVLDYILLSREFDAGYQLSLFEVSGYETYDRHLINPIFDRDGESSDHGILLVTLTLRE</sequence>
<proteinExistence type="predicted"/>
<keyword evidence="2" id="KW-0540">Nuclease</keyword>
<dbReference type="InterPro" id="IPR005135">
    <property type="entry name" value="Endo/exonuclease/phosphatase"/>
</dbReference>
<evidence type="ECO:0000259" key="1">
    <source>
        <dbReference type="Pfam" id="PF03372"/>
    </source>
</evidence>
<reference evidence="2 3" key="1">
    <citation type="journal article" date="2015" name="Genome Announc.">
        <title>Draft Genome Sequences of Marine Isolates of Thalassomonas viridans and Thalassomonas actiniarum.</title>
        <authorList>
            <person name="Olonade I."/>
            <person name="van Zyl L.J."/>
            <person name="Trindade M."/>
        </authorList>
    </citation>
    <scope>NUCLEOTIDE SEQUENCE [LARGE SCALE GENOMIC DNA]</scope>
    <source>
        <strain evidence="2 3">A5K-106</strain>
    </source>
</reference>
<dbReference type="PANTHER" id="PTHR14859:SF15">
    <property type="entry name" value="ENDONUCLEASE_EXONUCLEASE_PHOSPHATASE DOMAIN-CONTAINING PROTEIN"/>
    <property type="match status" value="1"/>
</dbReference>
<organism evidence="2 3">
    <name type="scientific">Thalassomonas actiniarum</name>
    <dbReference type="NCBI Taxonomy" id="485447"/>
    <lineage>
        <taxon>Bacteria</taxon>
        <taxon>Pseudomonadati</taxon>
        <taxon>Pseudomonadota</taxon>
        <taxon>Gammaproteobacteria</taxon>
        <taxon>Alteromonadales</taxon>
        <taxon>Colwelliaceae</taxon>
        <taxon>Thalassomonas</taxon>
    </lineage>
</organism>
<dbReference type="Pfam" id="PF03372">
    <property type="entry name" value="Exo_endo_phos"/>
    <property type="match status" value="1"/>
</dbReference>
<dbReference type="GO" id="GO:0016020">
    <property type="term" value="C:membrane"/>
    <property type="evidence" value="ECO:0007669"/>
    <property type="project" value="GOC"/>
</dbReference>
<reference evidence="2 3" key="2">
    <citation type="journal article" date="2022" name="Mar. Drugs">
        <title>Bioassay-Guided Fractionation Leads to the Detection of Cholic Acid Generated by the Rare Thalassomonas sp.</title>
        <authorList>
            <person name="Pheiffer F."/>
            <person name="Schneider Y.K."/>
            <person name="Hansen E.H."/>
            <person name="Andersen J.H."/>
            <person name="Isaksson J."/>
            <person name="Busche T."/>
            <person name="R C."/>
            <person name="Kalinowski J."/>
            <person name="Zyl L.V."/>
            <person name="Trindade M."/>
        </authorList>
    </citation>
    <scope>NUCLEOTIDE SEQUENCE [LARGE SCALE GENOMIC DNA]</scope>
    <source>
        <strain evidence="2 3">A5K-106</strain>
    </source>
</reference>
<name>A0AAF0C591_9GAMM</name>